<dbReference type="GO" id="GO:0005886">
    <property type="term" value="C:plasma membrane"/>
    <property type="evidence" value="ECO:0007669"/>
    <property type="project" value="UniProtKB-SubCell"/>
</dbReference>
<dbReference type="AlphaFoldDB" id="A0AB37Z297"/>
<evidence type="ECO:0000256" key="4">
    <source>
        <dbReference type="ARBA" id="ARBA00022989"/>
    </source>
</evidence>
<keyword evidence="8" id="KW-1185">Reference proteome</keyword>
<evidence type="ECO:0000256" key="3">
    <source>
        <dbReference type="ARBA" id="ARBA00022692"/>
    </source>
</evidence>
<sequence length="203" mass="21979">MTTELLLAFIAFAFVTSVTPGPNNMMLLASGVNFGLRRSLPHMFGISLGFMLLVASVGLGLGQLFEQVPLLYDVLRYLGAAYLLYLAWKIANSGAPDSQATTRSKPFSFLQAAAFQWVNPKAWIMAIGAITTYTPQENFVVNVLLIAALFALVNCPSVGLWTVAGSLLRNWLSNARALRVFNIGMALLLVASLYPIFADTGLL</sequence>
<feature type="transmembrane region" description="Helical" evidence="6">
    <location>
        <begin position="44"/>
        <end position="62"/>
    </location>
</feature>
<accession>A0AB37Z297</accession>
<dbReference type="GO" id="GO:0015171">
    <property type="term" value="F:amino acid transmembrane transporter activity"/>
    <property type="evidence" value="ECO:0007669"/>
    <property type="project" value="TreeGrafter"/>
</dbReference>
<evidence type="ECO:0000313" key="7">
    <source>
        <dbReference type="EMBL" id="SCW30386.1"/>
    </source>
</evidence>
<name>A0AB37Z297_9PSED</name>
<dbReference type="InterPro" id="IPR001123">
    <property type="entry name" value="LeuE-type"/>
</dbReference>
<evidence type="ECO:0000256" key="6">
    <source>
        <dbReference type="SAM" id="Phobius"/>
    </source>
</evidence>
<feature type="transmembrane region" description="Helical" evidence="6">
    <location>
        <begin position="180"/>
        <end position="197"/>
    </location>
</feature>
<dbReference type="RefSeq" id="WP_090247865.1">
    <property type="nucleotide sequence ID" value="NZ_FMTL01000001.1"/>
</dbReference>
<keyword evidence="5 6" id="KW-0472">Membrane</keyword>
<dbReference type="Proteomes" id="UP000242418">
    <property type="component" value="Unassembled WGS sequence"/>
</dbReference>
<evidence type="ECO:0000313" key="8">
    <source>
        <dbReference type="Proteomes" id="UP000242418"/>
    </source>
</evidence>
<organism evidence="7 8">
    <name type="scientific">Pseudomonas peli</name>
    <dbReference type="NCBI Taxonomy" id="592361"/>
    <lineage>
        <taxon>Bacteria</taxon>
        <taxon>Pseudomonadati</taxon>
        <taxon>Pseudomonadota</taxon>
        <taxon>Gammaproteobacteria</taxon>
        <taxon>Pseudomonadales</taxon>
        <taxon>Pseudomonadaceae</taxon>
        <taxon>Pseudomonas</taxon>
    </lineage>
</organism>
<feature type="transmembrane region" description="Helical" evidence="6">
    <location>
        <begin position="74"/>
        <end position="91"/>
    </location>
</feature>
<dbReference type="GO" id="GO:0033228">
    <property type="term" value="P:cysteine export across plasma membrane"/>
    <property type="evidence" value="ECO:0007669"/>
    <property type="project" value="TreeGrafter"/>
</dbReference>
<evidence type="ECO:0000256" key="5">
    <source>
        <dbReference type="ARBA" id="ARBA00023136"/>
    </source>
</evidence>
<keyword evidence="2" id="KW-1003">Cell membrane</keyword>
<reference evidence="7 8" key="1">
    <citation type="submission" date="2016-10" db="EMBL/GenBank/DDBJ databases">
        <authorList>
            <person name="Varghese N."/>
            <person name="Submissions S."/>
        </authorList>
    </citation>
    <scope>NUCLEOTIDE SEQUENCE [LARGE SCALE GENOMIC DNA]</scope>
    <source>
        <strain evidence="7 8">DSM 17833</strain>
    </source>
</reference>
<keyword evidence="3 6" id="KW-0812">Transmembrane</keyword>
<evidence type="ECO:0000256" key="2">
    <source>
        <dbReference type="ARBA" id="ARBA00022475"/>
    </source>
</evidence>
<dbReference type="EMBL" id="FMTL01000001">
    <property type="protein sequence ID" value="SCW30386.1"/>
    <property type="molecule type" value="Genomic_DNA"/>
</dbReference>
<keyword evidence="4 6" id="KW-1133">Transmembrane helix</keyword>
<gene>
    <name evidence="7" type="ORF">SAMN05216370_0283</name>
</gene>
<proteinExistence type="predicted"/>
<comment type="subcellular location">
    <subcellularLocation>
        <location evidence="1">Cell membrane</location>
        <topology evidence="1">Multi-pass membrane protein</topology>
    </subcellularLocation>
</comment>
<comment type="caution">
    <text evidence="7">The sequence shown here is derived from an EMBL/GenBank/DDBJ whole genome shotgun (WGS) entry which is preliminary data.</text>
</comment>
<dbReference type="PANTHER" id="PTHR30086">
    <property type="entry name" value="ARGININE EXPORTER PROTEIN ARGO"/>
    <property type="match status" value="1"/>
</dbReference>
<dbReference type="Pfam" id="PF01810">
    <property type="entry name" value="LysE"/>
    <property type="match status" value="1"/>
</dbReference>
<protein>
    <submittedName>
        <fullName evidence="7">Threonine/homoserine/homoserine lactone efflux protein</fullName>
    </submittedName>
</protein>
<evidence type="ECO:0000256" key="1">
    <source>
        <dbReference type="ARBA" id="ARBA00004651"/>
    </source>
</evidence>
<dbReference type="PANTHER" id="PTHR30086:SF20">
    <property type="entry name" value="ARGININE EXPORTER PROTEIN ARGO-RELATED"/>
    <property type="match status" value="1"/>
</dbReference>
<feature type="transmembrane region" description="Helical" evidence="6">
    <location>
        <begin position="143"/>
        <end position="168"/>
    </location>
</feature>